<keyword evidence="2" id="KW-0378">Hydrolase</keyword>
<evidence type="ECO:0000313" key="2">
    <source>
        <dbReference type="EMBL" id="MBI8989142.1"/>
    </source>
</evidence>
<dbReference type="RefSeq" id="WP_198738154.1">
    <property type="nucleotide sequence ID" value="NZ_JAEIOS010000011.1"/>
</dbReference>
<evidence type="ECO:0000259" key="1">
    <source>
        <dbReference type="Pfam" id="PF12146"/>
    </source>
</evidence>
<feature type="domain" description="Serine aminopeptidase S33" evidence="1">
    <location>
        <begin position="54"/>
        <end position="315"/>
    </location>
</feature>
<dbReference type="SUPFAM" id="SSF53474">
    <property type="entry name" value="alpha/beta-Hydrolases"/>
    <property type="match status" value="1"/>
</dbReference>
<name>A0A934HYX2_9CORY</name>
<comment type="caution">
    <text evidence="2">The sequence shown here is derived from an EMBL/GenBank/DDBJ whole genome shotgun (WGS) entry which is preliminary data.</text>
</comment>
<dbReference type="Gene3D" id="3.40.50.1820">
    <property type="entry name" value="alpha/beta hydrolase"/>
    <property type="match status" value="1"/>
</dbReference>
<organism evidence="2 3">
    <name type="scientific">Corynebacterium meridianum</name>
    <dbReference type="NCBI Taxonomy" id="2765363"/>
    <lineage>
        <taxon>Bacteria</taxon>
        <taxon>Bacillati</taxon>
        <taxon>Actinomycetota</taxon>
        <taxon>Actinomycetes</taxon>
        <taxon>Mycobacteriales</taxon>
        <taxon>Corynebacteriaceae</taxon>
        <taxon>Corynebacterium</taxon>
    </lineage>
</organism>
<dbReference type="InterPro" id="IPR029058">
    <property type="entry name" value="AB_hydrolase_fold"/>
</dbReference>
<dbReference type="GO" id="GO:0016787">
    <property type="term" value="F:hydrolase activity"/>
    <property type="evidence" value="ECO:0007669"/>
    <property type="project" value="UniProtKB-KW"/>
</dbReference>
<sequence>MSDLPISETYTDDILGEGFTRRTLRLGADPEGGGSVVSTLVRYLPPDCGDFSSRPAMIFVHGMSDYFFHRHVAERFHREGYAVYGVDLRKCGRSHLAGQLWHDVRDVRRYFEDLNATLDAVRQNHGQVIVQAHSTGGLIVPLWLDHLRRAATTGDPVAAARHSAIAATVLNSPWLDLMFPAPLHRWTRPLIRALGDLAPELNLPGGLAGYGESIHADHYGEWDFNTRIKPIAGHAKNAGWFAAVVRAQDTVHAGGVECGTPVLVLCSTQSWLNKPYSAVTDTSDAVLNVDQIQQWAPSLGADVTVIPVEGARHDVWLSLRRPRERAFTAAINWLTETLADRA</sequence>
<dbReference type="InterPro" id="IPR051044">
    <property type="entry name" value="MAG_DAG_Lipase"/>
</dbReference>
<dbReference type="PANTHER" id="PTHR11614">
    <property type="entry name" value="PHOSPHOLIPASE-RELATED"/>
    <property type="match status" value="1"/>
</dbReference>
<reference evidence="2" key="1">
    <citation type="submission" date="2020-12" db="EMBL/GenBank/DDBJ databases">
        <title>Genome public.</title>
        <authorList>
            <person name="Sun Q."/>
        </authorList>
    </citation>
    <scope>NUCLEOTIDE SEQUENCE</scope>
    <source>
        <strain evidence="2">CCM 8863</strain>
    </source>
</reference>
<dbReference type="EMBL" id="JAEIOS010000011">
    <property type="protein sequence ID" value="MBI8989142.1"/>
    <property type="molecule type" value="Genomic_DNA"/>
</dbReference>
<proteinExistence type="predicted"/>
<dbReference type="InterPro" id="IPR022742">
    <property type="entry name" value="Hydrolase_4"/>
</dbReference>
<accession>A0A934HYX2</accession>
<dbReference type="Proteomes" id="UP000645966">
    <property type="component" value="Unassembled WGS sequence"/>
</dbReference>
<keyword evidence="3" id="KW-1185">Reference proteome</keyword>
<gene>
    <name evidence="2" type="ORF">JDV75_05130</name>
</gene>
<dbReference type="AlphaFoldDB" id="A0A934HYX2"/>
<dbReference type="Pfam" id="PF12146">
    <property type="entry name" value="Hydrolase_4"/>
    <property type="match status" value="1"/>
</dbReference>
<protein>
    <submittedName>
        <fullName evidence="2">Alpha/beta hydrolase</fullName>
    </submittedName>
</protein>
<evidence type="ECO:0000313" key="3">
    <source>
        <dbReference type="Proteomes" id="UP000645966"/>
    </source>
</evidence>